<evidence type="ECO:0000256" key="2">
    <source>
        <dbReference type="ARBA" id="ARBA00013090"/>
    </source>
</evidence>
<dbReference type="NCBIfam" id="TIGR00067">
    <property type="entry name" value="glut_race"/>
    <property type="match status" value="1"/>
</dbReference>
<sequence length="282" mass="30582">MPIGVFDSGYGGLSVLREMQRVLPDKDFIYLGDSGRAPYGGRDLATILDFAEQCTELLFAEGCKVVVVACHTVSCVALRHLQHRYANDERRVLGVTVPAAENAVAVARGRIGFLGTRRTVGSHTFRTEVAKLDATAEVKEVAAPLLAPIVEEGWECGEIARLAVQQYVEQLGEVDTLVLGCTHYPLLKAVFEEVLPDGVNLLDPAPFVAGRFMDWLMRHPSFSESAGSGLVRVLSSGDTARFAVNAERFLGKVPSVVEFVSERGGRLVFSAEGSEPTGQFLR</sequence>
<name>A0A5R8KGH9_9BACT</name>
<proteinExistence type="inferred from homology"/>
<dbReference type="InterPro" id="IPR033134">
    <property type="entry name" value="Asp/Glu_racemase_AS_2"/>
</dbReference>
<dbReference type="FunFam" id="3.40.50.1860:FF:000001">
    <property type="entry name" value="Glutamate racemase"/>
    <property type="match status" value="1"/>
</dbReference>
<comment type="caution">
    <text evidence="7">Lacks conserved residue(s) required for the propagation of feature annotation.</text>
</comment>
<comment type="similarity">
    <text evidence="7">Belongs to the aspartate/glutamate racemases family.</text>
</comment>
<dbReference type="Pfam" id="PF01177">
    <property type="entry name" value="Asp_Glu_race"/>
    <property type="match status" value="1"/>
</dbReference>
<evidence type="ECO:0000256" key="4">
    <source>
        <dbReference type="ARBA" id="ARBA00022984"/>
    </source>
</evidence>
<dbReference type="InterPro" id="IPR004391">
    <property type="entry name" value="Glu_race"/>
</dbReference>
<dbReference type="Proteomes" id="UP000306196">
    <property type="component" value="Unassembled WGS sequence"/>
</dbReference>
<dbReference type="PANTHER" id="PTHR21198:SF2">
    <property type="entry name" value="GLUTAMATE RACEMASE"/>
    <property type="match status" value="1"/>
</dbReference>
<dbReference type="SUPFAM" id="SSF53681">
    <property type="entry name" value="Aspartate/glutamate racemase"/>
    <property type="match status" value="2"/>
</dbReference>
<dbReference type="GO" id="GO:0071555">
    <property type="term" value="P:cell wall organization"/>
    <property type="evidence" value="ECO:0007669"/>
    <property type="project" value="UniProtKB-KW"/>
</dbReference>
<evidence type="ECO:0000256" key="7">
    <source>
        <dbReference type="HAMAP-Rule" id="MF_00258"/>
    </source>
</evidence>
<evidence type="ECO:0000256" key="5">
    <source>
        <dbReference type="ARBA" id="ARBA00023235"/>
    </source>
</evidence>
<dbReference type="EC" id="5.1.1.3" evidence="2 7"/>
<evidence type="ECO:0000256" key="3">
    <source>
        <dbReference type="ARBA" id="ARBA00022960"/>
    </source>
</evidence>
<feature type="active site" description="Proton donor/acceptor" evidence="7">
    <location>
        <position position="181"/>
    </location>
</feature>
<dbReference type="GO" id="GO:0008881">
    <property type="term" value="F:glutamate racemase activity"/>
    <property type="evidence" value="ECO:0007669"/>
    <property type="project" value="UniProtKB-UniRule"/>
</dbReference>
<protein>
    <recommendedName>
        <fullName evidence="2 7">Glutamate racemase</fullName>
        <ecNumber evidence="2 7">5.1.1.3</ecNumber>
    </recommendedName>
</protein>
<organism evidence="8 9">
    <name type="scientific">Phragmitibacter flavus</name>
    <dbReference type="NCBI Taxonomy" id="2576071"/>
    <lineage>
        <taxon>Bacteria</taxon>
        <taxon>Pseudomonadati</taxon>
        <taxon>Verrucomicrobiota</taxon>
        <taxon>Verrucomicrobiia</taxon>
        <taxon>Verrucomicrobiales</taxon>
        <taxon>Verrucomicrobiaceae</taxon>
        <taxon>Phragmitibacter</taxon>
    </lineage>
</organism>
<accession>A0A5R8KGH9</accession>
<comment type="catalytic activity">
    <reaction evidence="1 7">
        <text>L-glutamate = D-glutamate</text>
        <dbReference type="Rhea" id="RHEA:12813"/>
        <dbReference type="ChEBI" id="CHEBI:29985"/>
        <dbReference type="ChEBI" id="CHEBI:29986"/>
        <dbReference type="EC" id="5.1.1.3"/>
    </reaction>
</comment>
<comment type="function">
    <text evidence="7">Provides the (R)-glutamate required for cell wall biosynthesis.</text>
</comment>
<dbReference type="AlphaFoldDB" id="A0A5R8KGH9"/>
<dbReference type="InterPro" id="IPR015942">
    <property type="entry name" value="Asp/Glu/hydantoin_racemase"/>
</dbReference>
<reference evidence="8 9" key="1">
    <citation type="submission" date="2019-05" db="EMBL/GenBank/DDBJ databases">
        <title>Verrucobacter flavum gen. nov., sp. nov. a new member of the family Verrucomicrobiaceae.</title>
        <authorList>
            <person name="Szuroczki S."/>
            <person name="Abbaszade G."/>
            <person name="Szabo A."/>
            <person name="Felfoldi T."/>
            <person name="Schumann P."/>
            <person name="Boka K."/>
            <person name="Keki Z."/>
            <person name="Toumi M."/>
            <person name="Toth E."/>
        </authorList>
    </citation>
    <scope>NUCLEOTIDE SEQUENCE [LARGE SCALE GENOMIC DNA]</scope>
    <source>
        <strain evidence="8 9">MG-N-17</strain>
    </source>
</reference>
<dbReference type="PROSITE" id="PS00924">
    <property type="entry name" value="ASP_GLU_RACEMASE_2"/>
    <property type="match status" value="1"/>
</dbReference>
<evidence type="ECO:0000313" key="8">
    <source>
        <dbReference type="EMBL" id="TLD71408.1"/>
    </source>
</evidence>
<dbReference type="OrthoDB" id="9801055at2"/>
<dbReference type="PANTHER" id="PTHR21198">
    <property type="entry name" value="GLUTAMATE RACEMASE"/>
    <property type="match status" value="1"/>
</dbReference>
<dbReference type="GO" id="GO:0009252">
    <property type="term" value="P:peptidoglycan biosynthetic process"/>
    <property type="evidence" value="ECO:0007669"/>
    <property type="project" value="UniProtKB-UniRule"/>
</dbReference>
<dbReference type="UniPathway" id="UPA00219"/>
<dbReference type="InterPro" id="IPR001920">
    <property type="entry name" value="Asp/Glu_race"/>
</dbReference>
<keyword evidence="4 7" id="KW-0573">Peptidoglycan synthesis</keyword>
<gene>
    <name evidence="7 8" type="primary">murI</name>
    <name evidence="8" type="ORF">FEM03_07730</name>
</gene>
<comment type="caution">
    <text evidence="8">The sequence shown here is derived from an EMBL/GenBank/DDBJ whole genome shotgun (WGS) entry which is preliminary data.</text>
</comment>
<keyword evidence="5 7" id="KW-0413">Isomerase</keyword>
<dbReference type="Gene3D" id="3.40.50.1860">
    <property type="match status" value="2"/>
</dbReference>
<keyword evidence="9" id="KW-1185">Reference proteome</keyword>
<feature type="binding site" evidence="7">
    <location>
        <begin position="39"/>
        <end position="40"/>
    </location>
    <ligand>
        <name>substrate</name>
    </ligand>
</feature>
<feature type="active site" description="Proton donor/acceptor" evidence="7">
    <location>
        <position position="70"/>
    </location>
</feature>
<evidence type="ECO:0000256" key="1">
    <source>
        <dbReference type="ARBA" id="ARBA00001602"/>
    </source>
</evidence>
<dbReference type="RefSeq" id="WP_138085622.1">
    <property type="nucleotide sequence ID" value="NZ_VAUV01000005.1"/>
</dbReference>
<dbReference type="GO" id="GO:0008360">
    <property type="term" value="P:regulation of cell shape"/>
    <property type="evidence" value="ECO:0007669"/>
    <property type="project" value="UniProtKB-KW"/>
</dbReference>
<evidence type="ECO:0000313" key="9">
    <source>
        <dbReference type="Proteomes" id="UP000306196"/>
    </source>
</evidence>
<dbReference type="EMBL" id="VAUV01000005">
    <property type="protein sequence ID" value="TLD71408.1"/>
    <property type="molecule type" value="Genomic_DNA"/>
</dbReference>
<feature type="binding site" evidence="7">
    <location>
        <begin position="182"/>
        <end position="183"/>
    </location>
    <ligand>
        <name>substrate</name>
    </ligand>
</feature>
<feature type="binding site" evidence="7">
    <location>
        <begin position="7"/>
        <end position="8"/>
    </location>
    <ligand>
        <name>substrate</name>
    </ligand>
</feature>
<comment type="pathway">
    <text evidence="7">Cell wall biogenesis; peptidoglycan biosynthesis.</text>
</comment>
<evidence type="ECO:0000256" key="6">
    <source>
        <dbReference type="ARBA" id="ARBA00023316"/>
    </source>
</evidence>
<dbReference type="HAMAP" id="MF_00258">
    <property type="entry name" value="Glu_racemase"/>
    <property type="match status" value="1"/>
</dbReference>
<keyword evidence="3 7" id="KW-0133">Cell shape</keyword>
<keyword evidence="6 7" id="KW-0961">Cell wall biogenesis/degradation</keyword>